<dbReference type="SUPFAM" id="SSF158235">
    <property type="entry name" value="SOCS box-like"/>
    <property type="match status" value="1"/>
</dbReference>
<dbReference type="PANTHER" id="PTHR12429">
    <property type="entry name" value="NEURALIZED"/>
    <property type="match status" value="1"/>
</dbReference>
<dbReference type="InterPro" id="IPR001496">
    <property type="entry name" value="SOCS_box"/>
</dbReference>
<dbReference type="AlphaFoldDB" id="A0A1A9ZZH2"/>
<dbReference type="Proteomes" id="UP000092445">
    <property type="component" value="Unassembled WGS sequence"/>
</dbReference>
<sequence>MNKEKVLNRSEGQTLSAASELAAATNPLTNKLQLARFHPYHGANIILCDDNTVAFRKASFADAVTFSEKPLQLGEIFLVEIEKNERGWSGHMRLGLTQLVPDGLADGLPQFALPDLANLATSWIFPISKFEPHSSVSCSNNEIDGGSVDAIEAAITEGQPSSAVLTKSKILGDSIYVRTPRGMFPKRLLRPTVVDVNGSADCNPGILLTDKGSRIGVVFVPTEADKTKAEMHFIINGIDRGPCTKDIPIDKTPLHVVIDVYGTTKQIRIIQLYGIVSLQNACRDAILLNIKPQNIDKLPLPERLKSYLKGQD</sequence>
<feature type="domain" description="NHR" evidence="2">
    <location>
        <begin position="34"/>
        <end position="201"/>
    </location>
</feature>
<dbReference type="InterPro" id="IPR006573">
    <property type="entry name" value="NHR_dom"/>
</dbReference>
<dbReference type="GO" id="GO:0035556">
    <property type="term" value="P:intracellular signal transduction"/>
    <property type="evidence" value="ECO:0007669"/>
    <property type="project" value="InterPro"/>
</dbReference>
<dbReference type="SMART" id="SM00588">
    <property type="entry name" value="NEUZ"/>
    <property type="match status" value="1"/>
</dbReference>
<dbReference type="PANTHER" id="PTHR12429:SF8">
    <property type="entry name" value="NEURALIZED-LIKE PROTEIN 2"/>
    <property type="match status" value="1"/>
</dbReference>
<proteinExistence type="predicted"/>
<dbReference type="EnsemblMetazoa" id="GPAI029767-RA">
    <property type="protein sequence ID" value="GPAI029767-PA"/>
    <property type="gene ID" value="GPAI029767"/>
</dbReference>
<evidence type="ECO:0000313" key="4">
    <source>
        <dbReference type="Proteomes" id="UP000092445"/>
    </source>
</evidence>
<dbReference type="PROSITE" id="PS50225">
    <property type="entry name" value="SOCS"/>
    <property type="match status" value="1"/>
</dbReference>
<dbReference type="CDD" id="cd12887">
    <property type="entry name" value="SPRY_NHR_like"/>
    <property type="match status" value="1"/>
</dbReference>
<reference evidence="4" key="1">
    <citation type="submission" date="2014-03" db="EMBL/GenBank/DDBJ databases">
        <authorList>
            <person name="Aksoy S."/>
            <person name="Warren W."/>
            <person name="Wilson R.K."/>
        </authorList>
    </citation>
    <scope>NUCLEOTIDE SEQUENCE [LARGE SCALE GENOMIC DNA]</scope>
    <source>
        <strain evidence="4">IAEA</strain>
    </source>
</reference>
<dbReference type="GO" id="GO:0061630">
    <property type="term" value="F:ubiquitin protein ligase activity"/>
    <property type="evidence" value="ECO:0007669"/>
    <property type="project" value="TreeGrafter"/>
</dbReference>
<dbReference type="Pfam" id="PF07177">
    <property type="entry name" value="Neuralized"/>
    <property type="match status" value="1"/>
</dbReference>
<evidence type="ECO:0000259" key="1">
    <source>
        <dbReference type="PROSITE" id="PS50225"/>
    </source>
</evidence>
<dbReference type="Gene3D" id="1.10.750.20">
    <property type="entry name" value="SOCS box"/>
    <property type="match status" value="1"/>
</dbReference>
<dbReference type="SMART" id="SM00969">
    <property type="entry name" value="SOCS_box"/>
    <property type="match status" value="1"/>
</dbReference>
<accession>A0A1A9ZZH2</accession>
<reference evidence="3" key="2">
    <citation type="submission" date="2020-05" db="UniProtKB">
        <authorList>
            <consortium name="EnsemblMetazoa"/>
        </authorList>
    </citation>
    <scope>IDENTIFICATION</scope>
    <source>
        <strain evidence="3">IAEA</strain>
    </source>
</reference>
<dbReference type="CDD" id="cd03717">
    <property type="entry name" value="SOCS_SOCS_like"/>
    <property type="match status" value="1"/>
</dbReference>
<dbReference type="Gene3D" id="2.60.120.920">
    <property type="match status" value="1"/>
</dbReference>
<evidence type="ECO:0000313" key="3">
    <source>
        <dbReference type="EnsemblMetazoa" id="GPAI029767-PA"/>
    </source>
</evidence>
<organism evidence="3 4">
    <name type="scientific">Glossina pallidipes</name>
    <name type="common">Tsetse fly</name>
    <dbReference type="NCBI Taxonomy" id="7398"/>
    <lineage>
        <taxon>Eukaryota</taxon>
        <taxon>Metazoa</taxon>
        <taxon>Ecdysozoa</taxon>
        <taxon>Arthropoda</taxon>
        <taxon>Hexapoda</taxon>
        <taxon>Insecta</taxon>
        <taxon>Pterygota</taxon>
        <taxon>Neoptera</taxon>
        <taxon>Endopterygota</taxon>
        <taxon>Diptera</taxon>
        <taxon>Brachycera</taxon>
        <taxon>Muscomorpha</taxon>
        <taxon>Hippoboscoidea</taxon>
        <taxon>Glossinidae</taxon>
        <taxon>Glossina</taxon>
    </lineage>
</organism>
<dbReference type="InterPro" id="IPR036036">
    <property type="entry name" value="SOCS_box-like_dom_sf"/>
</dbReference>
<dbReference type="STRING" id="7398.A0A1A9ZZH2"/>
<dbReference type="InterPro" id="IPR043136">
    <property type="entry name" value="B30.2/SPRY_sf"/>
</dbReference>
<dbReference type="PROSITE" id="PS51065">
    <property type="entry name" value="NHR"/>
    <property type="match status" value="1"/>
</dbReference>
<dbReference type="InterPro" id="IPR037962">
    <property type="entry name" value="Neuralized"/>
</dbReference>
<dbReference type="Pfam" id="PF07525">
    <property type="entry name" value="SOCS_box"/>
    <property type="match status" value="1"/>
</dbReference>
<keyword evidence="4" id="KW-1185">Reference proteome</keyword>
<protein>
    <recommendedName>
        <fullName evidence="5">Neuralized-like protein 2</fullName>
    </recommendedName>
</protein>
<name>A0A1A9ZZH2_GLOPL</name>
<feature type="domain" description="SOCS box" evidence="1">
    <location>
        <begin position="277"/>
        <end position="312"/>
    </location>
</feature>
<evidence type="ECO:0008006" key="5">
    <source>
        <dbReference type="Google" id="ProtNLM"/>
    </source>
</evidence>
<dbReference type="VEuPathDB" id="VectorBase:GPAI029767"/>
<evidence type="ECO:0000259" key="2">
    <source>
        <dbReference type="PROSITE" id="PS51065"/>
    </source>
</evidence>